<dbReference type="GO" id="GO:0030435">
    <property type="term" value="P:sporulation resulting in formation of a cellular spore"/>
    <property type="evidence" value="ECO:0007669"/>
    <property type="project" value="UniProtKB-KW"/>
</dbReference>
<reference evidence="5" key="1">
    <citation type="submission" date="2020-10" db="EMBL/GenBank/DDBJ databases">
        <authorList>
            <person name="Gilroy R."/>
        </authorList>
    </citation>
    <scope>NUCLEOTIDE SEQUENCE</scope>
    <source>
        <strain evidence="5">ChiBcec15-4380</strain>
    </source>
</reference>
<feature type="domain" description="Sporulation stage IV protein A C-terminal" evidence="4">
    <location>
        <begin position="420"/>
        <end position="493"/>
    </location>
</feature>
<dbReference type="GO" id="GO:0005524">
    <property type="term" value="F:ATP binding"/>
    <property type="evidence" value="ECO:0007669"/>
    <property type="project" value="UniProtKB-KW"/>
</dbReference>
<evidence type="ECO:0000313" key="5">
    <source>
        <dbReference type="EMBL" id="HIR50674.1"/>
    </source>
</evidence>
<comment type="subcellular location">
    <subcellularLocation>
        <location evidence="1">Cytoplasm</location>
    </subcellularLocation>
</comment>
<keyword evidence="1" id="KW-0749">Sporulation</keyword>
<name>A0A9D1DHF2_9FIRM</name>
<evidence type="ECO:0000313" key="6">
    <source>
        <dbReference type="Proteomes" id="UP000824239"/>
    </source>
</evidence>
<dbReference type="InterPro" id="IPR027417">
    <property type="entry name" value="P-loop_NTPase"/>
</dbReference>
<dbReference type="EMBL" id="DVHE01000043">
    <property type="protein sequence ID" value="HIR50674.1"/>
    <property type="molecule type" value="Genomic_DNA"/>
</dbReference>
<feature type="domain" description="Stage IV sporulation protein A middle" evidence="3">
    <location>
        <begin position="240"/>
        <end position="418"/>
    </location>
</feature>
<protein>
    <recommendedName>
        <fullName evidence="1">Stage IV sporulation protein A</fullName>
        <ecNumber evidence="1">3.6.1.-</ecNumber>
    </recommendedName>
    <alternativeName>
        <fullName evidence="1">Coat morphogenetic protein SpoIVA</fullName>
    </alternativeName>
</protein>
<comment type="catalytic activity">
    <reaction evidence="1">
        <text>ATP + H2O = ADP + phosphate + H(+)</text>
        <dbReference type="Rhea" id="RHEA:13065"/>
        <dbReference type="ChEBI" id="CHEBI:15377"/>
        <dbReference type="ChEBI" id="CHEBI:15378"/>
        <dbReference type="ChEBI" id="CHEBI:30616"/>
        <dbReference type="ChEBI" id="CHEBI:43474"/>
        <dbReference type="ChEBI" id="CHEBI:456216"/>
    </reaction>
</comment>
<evidence type="ECO:0000256" key="1">
    <source>
        <dbReference type="PIRNR" id="PIRNR007466"/>
    </source>
</evidence>
<dbReference type="AlphaFoldDB" id="A0A9D1DHF2"/>
<keyword evidence="1" id="KW-0067">ATP-binding</keyword>
<evidence type="ECO:0000259" key="2">
    <source>
        <dbReference type="Pfam" id="PF09547"/>
    </source>
</evidence>
<organism evidence="5 6">
    <name type="scientific">Candidatus Avoscillospira avicola</name>
    <dbReference type="NCBI Taxonomy" id="2840706"/>
    <lineage>
        <taxon>Bacteria</taxon>
        <taxon>Bacillati</taxon>
        <taxon>Bacillota</taxon>
        <taxon>Clostridia</taxon>
        <taxon>Eubacteriales</taxon>
        <taxon>Oscillospiraceae</taxon>
        <taxon>Oscillospiraceae incertae sedis</taxon>
        <taxon>Candidatus Avoscillospira</taxon>
    </lineage>
</organism>
<dbReference type="InterPro" id="IPR046842">
    <property type="entry name" value="SpoIVA_ATPase"/>
</dbReference>
<proteinExistence type="predicted"/>
<gene>
    <name evidence="5" type="primary">spoIVA</name>
    <name evidence="5" type="ORF">IAA53_05230</name>
</gene>
<evidence type="ECO:0000259" key="3">
    <source>
        <dbReference type="Pfam" id="PF20438"/>
    </source>
</evidence>
<dbReference type="GO" id="GO:0016887">
    <property type="term" value="F:ATP hydrolysis activity"/>
    <property type="evidence" value="ECO:0007669"/>
    <property type="project" value="InterPro"/>
</dbReference>
<dbReference type="InterPro" id="IPR046840">
    <property type="entry name" value="SpoIVA_C"/>
</dbReference>
<dbReference type="InterPro" id="IPR046841">
    <property type="entry name" value="SpoIVA_middle"/>
</dbReference>
<keyword evidence="1" id="KW-0547">Nucleotide-binding</keyword>
<reference evidence="5" key="2">
    <citation type="journal article" date="2021" name="PeerJ">
        <title>Extensive microbial diversity within the chicken gut microbiome revealed by metagenomics and culture.</title>
        <authorList>
            <person name="Gilroy R."/>
            <person name="Ravi A."/>
            <person name="Getino M."/>
            <person name="Pursley I."/>
            <person name="Horton D.L."/>
            <person name="Alikhan N.F."/>
            <person name="Baker D."/>
            <person name="Gharbi K."/>
            <person name="Hall N."/>
            <person name="Watson M."/>
            <person name="Adriaenssens E.M."/>
            <person name="Foster-Nyarko E."/>
            <person name="Jarju S."/>
            <person name="Secka A."/>
            <person name="Antonio M."/>
            <person name="Oren A."/>
            <person name="Chaudhuri R.R."/>
            <person name="La Ragione R."/>
            <person name="Hildebrand F."/>
            <person name="Pallen M.J."/>
        </authorList>
    </citation>
    <scope>NUCLEOTIDE SEQUENCE</scope>
    <source>
        <strain evidence="5">ChiBcec15-4380</strain>
    </source>
</reference>
<dbReference type="Pfam" id="PF20439">
    <property type="entry name" value="SpoIVA_C"/>
    <property type="match status" value="1"/>
</dbReference>
<accession>A0A9D1DHF2</accession>
<feature type="domain" description="Stage IV sporulation protein A ATPase" evidence="2">
    <location>
        <begin position="6"/>
        <end position="239"/>
    </location>
</feature>
<dbReference type="Pfam" id="PF09547">
    <property type="entry name" value="SpoIVA_ATPase"/>
    <property type="match status" value="1"/>
</dbReference>
<keyword evidence="1" id="KW-0963">Cytoplasm</keyword>
<keyword evidence="1" id="KW-0378">Hydrolase</keyword>
<evidence type="ECO:0000259" key="4">
    <source>
        <dbReference type="Pfam" id="PF20439"/>
    </source>
</evidence>
<dbReference type="InterPro" id="IPR014201">
    <property type="entry name" value="Spore_IV_A"/>
</dbReference>
<dbReference type="Proteomes" id="UP000824239">
    <property type="component" value="Unassembled WGS sequence"/>
</dbReference>
<dbReference type="SUPFAM" id="SSF52540">
    <property type="entry name" value="P-loop containing nucleoside triphosphate hydrolases"/>
    <property type="match status" value="1"/>
</dbReference>
<dbReference type="Pfam" id="PF20438">
    <property type="entry name" value="SpoIVA_middle"/>
    <property type="match status" value="1"/>
</dbReference>
<comment type="caution">
    <text evidence="5">The sequence shown here is derived from an EMBL/GenBank/DDBJ whole genome shotgun (WGS) entry which is preliminary data.</text>
</comment>
<sequence length="495" mass="54569">MLGTAANLYRDMAERTGGDIYIGVVGPVRTGKSTFVKRVMETLVIPHIENVYQRERARDELPQSGSGKTIMTAEPKFVPEDAVTISPDGTATLSVRMIDSVGYLVPGAVGADEDGQPRMVTTPWYPEALSMKEAAELGTKKIMEDHSTIGIVVTTDGTITDIPREDYAEAEARAIADMQATGKPFLVLVNSTAPQGEAAQALRRELEERFGAASMAVDCLTLGEQDIREILAGLLYAFPVKEIQVFLPRWLDALPVEHPIKQELYEAMARCAGNIATLSQAEPSLRELTELSTVEAFRLRSIDPGTGTVCCELVIPGRLFYQILSERSGFAVESDRDLMTLLEELSQVKHRYDKVASALEQVQATGYGIVMPTMEEMHLEEPQIVRRGNNYGVRLKASAPSIHMLRADIETEINPIVGDEKQSEDLLRYLLSEYEGDAEKLWGSNIFGKSVYEMVSDGLGSKLRRMPEEARYKLQATLSRIINEGSSGLLCIIFA</sequence>
<dbReference type="EC" id="3.6.1.-" evidence="1"/>
<comment type="function">
    <text evidence="1">ATPase. Has a role at an early stage in the morphogenesis of the spore coat.</text>
</comment>
<dbReference type="NCBIfam" id="TIGR02836">
    <property type="entry name" value="spore_IV_A"/>
    <property type="match status" value="1"/>
</dbReference>
<dbReference type="PIRSF" id="PIRSF007466">
    <property type="entry name" value="SpoIVA"/>
    <property type="match status" value="1"/>
</dbReference>
<dbReference type="GO" id="GO:0005737">
    <property type="term" value="C:cytoplasm"/>
    <property type="evidence" value="ECO:0007669"/>
    <property type="project" value="UniProtKB-SubCell"/>
</dbReference>